<evidence type="ECO:0000313" key="1">
    <source>
        <dbReference type="EMBL" id="QNQ90980.1"/>
    </source>
</evidence>
<name>A0A7H0SR05_9CORY</name>
<dbReference type="Gene3D" id="3.40.50.150">
    <property type="entry name" value="Vaccinia Virus protein VP39"/>
    <property type="match status" value="1"/>
</dbReference>
<evidence type="ECO:0000313" key="2">
    <source>
        <dbReference type="Proteomes" id="UP000516320"/>
    </source>
</evidence>
<keyword evidence="2" id="KW-1185">Reference proteome</keyword>
<proteinExistence type="predicted"/>
<dbReference type="EMBL" id="CP046884">
    <property type="protein sequence ID" value="QNQ90980.1"/>
    <property type="molecule type" value="Genomic_DNA"/>
</dbReference>
<dbReference type="Proteomes" id="UP000516320">
    <property type="component" value="Chromosome"/>
</dbReference>
<dbReference type="RefSeq" id="WP_187974289.1">
    <property type="nucleotide sequence ID" value="NZ_CP046884.1"/>
</dbReference>
<protein>
    <submittedName>
        <fullName evidence="1">Uncharacterized protein</fullName>
    </submittedName>
</protein>
<dbReference type="InterPro" id="IPR029063">
    <property type="entry name" value="SAM-dependent_MTases_sf"/>
</dbReference>
<accession>A0A7H0SR05</accession>
<dbReference type="SUPFAM" id="SSF53335">
    <property type="entry name" value="S-adenosyl-L-methionine-dependent methyltransferases"/>
    <property type="match status" value="1"/>
</dbReference>
<reference evidence="1 2" key="1">
    <citation type="submission" date="2019-12" db="EMBL/GenBank/DDBJ databases">
        <title>Corynebacterium sp. nov., isolated from feces of the Anser Albifrons in China.</title>
        <authorList>
            <person name="Liu Q."/>
        </authorList>
    </citation>
    <scope>NUCLEOTIDE SEQUENCE [LARGE SCALE GENOMIC DNA]</scope>
    <source>
        <strain evidence="1 2">4H37-19</strain>
    </source>
</reference>
<dbReference type="KEGG" id="cpoy:GP475_10315"/>
<organism evidence="1 2">
    <name type="scientific">Corynebacterium poyangense</name>
    <dbReference type="NCBI Taxonomy" id="2684405"/>
    <lineage>
        <taxon>Bacteria</taxon>
        <taxon>Bacillati</taxon>
        <taxon>Actinomycetota</taxon>
        <taxon>Actinomycetes</taxon>
        <taxon>Mycobacteriales</taxon>
        <taxon>Corynebacteriaceae</taxon>
        <taxon>Corynebacterium</taxon>
    </lineage>
</organism>
<dbReference type="AlphaFoldDB" id="A0A7H0SR05"/>
<gene>
    <name evidence="1" type="ORF">GP475_10315</name>
</gene>
<sequence>MASEDPQEPPTLLIAEGVMMYLEAQTVARLLSALRAHFSAAEFCADSYDSTMLKNREHYHKFIKETTGAEYVFATNGAEGIAALSPGWSPVETIDVMSPIGRIFQAASKTHQLCYHGRLPYYLAYITSTT</sequence>